<organism evidence="2 3">
    <name type="scientific">Weissella koreensis</name>
    <dbReference type="NCBI Taxonomy" id="165096"/>
    <lineage>
        <taxon>Bacteria</taxon>
        <taxon>Bacillati</taxon>
        <taxon>Bacillota</taxon>
        <taxon>Bacilli</taxon>
        <taxon>Lactobacillales</taxon>
        <taxon>Lactobacillaceae</taxon>
        <taxon>Weissella</taxon>
    </lineage>
</organism>
<feature type="domain" description="Regulatory protein YycH-like" evidence="1">
    <location>
        <begin position="29"/>
        <end position="264"/>
    </location>
</feature>
<gene>
    <name evidence="2" type="ORF">FY536_02485</name>
</gene>
<protein>
    <recommendedName>
        <fullName evidence="1">Regulatory protein YycH-like domain-containing protein</fullName>
    </recommendedName>
</protein>
<dbReference type="Proteomes" id="UP000516446">
    <property type="component" value="Chromosome"/>
</dbReference>
<accession>A0A7H1ML73</accession>
<dbReference type="Pfam" id="PF09648">
    <property type="entry name" value="YycI"/>
    <property type="match status" value="1"/>
</dbReference>
<dbReference type="GO" id="GO:0016020">
    <property type="term" value="C:membrane"/>
    <property type="evidence" value="ECO:0007669"/>
    <property type="project" value="InterPro"/>
</dbReference>
<evidence type="ECO:0000259" key="1">
    <source>
        <dbReference type="Pfam" id="PF09648"/>
    </source>
</evidence>
<dbReference type="EMBL" id="CP043431">
    <property type="protein sequence ID" value="QNT64209.1"/>
    <property type="molecule type" value="Genomic_DNA"/>
</dbReference>
<dbReference type="SMR" id="A0A7H1ML73"/>
<dbReference type="RefSeq" id="WP_013989355.1">
    <property type="nucleotide sequence ID" value="NZ_CP026847.1"/>
</dbReference>
<evidence type="ECO:0000313" key="3">
    <source>
        <dbReference type="Proteomes" id="UP000516446"/>
    </source>
</evidence>
<sequence length="274" mass="31491">MDLKKILTIFIYLFFGINVFLIFQLTENKQNNQAQITPNTLVTNMRDDNIEFNKLQTEQLTGYYLGGNINLKNWATNNQIEKLDKVNVTLDDSKKQLKGRLKQPVLLVNDDNKRKTQLRKIIYQNNYVLHAKQYIYNDKLTEQANLGGTSTTYVVYQQKLANDQSVGSDGKLTLEINHAGELVGYTQTYIEHVQKLRDPAALISEQMAVATLYQYNEIPNNTKILWTKLGYSSLMYVDDSVVLVPTWLVQIKNGNNYNLLRINALDGKLMDQAK</sequence>
<dbReference type="OMA" id="TWHIVVN"/>
<proteinExistence type="predicted"/>
<dbReference type="AlphaFoldDB" id="A0A7H1ML73"/>
<dbReference type="Gene3D" id="2.40.128.690">
    <property type="entry name" value="YycH protein, domain 3-like"/>
    <property type="match status" value="1"/>
</dbReference>
<keyword evidence="3" id="KW-1185">Reference proteome</keyword>
<dbReference type="InterPro" id="IPR018604">
    <property type="entry name" value="YycI-like"/>
</dbReference>
<reference evidence="2 3" key="1">
    <citation type="submission" date="2019-08" db="EMBL/GenBank/DDBJ databases">
        <authorList>
            <person name="Chang H.C."/>
            <person name="Mun S.Y."/>
        </authorList>
    </citation>
    <scope>NUCLEOTIDE SEQUENCE [LARGE SCALE GENOMIC DNA]</scope>
    <source>
        <strain evidence="2 3">SK</strain>
    </source>
</reference>
<name>A0A7H1ML73_9LACO</name>
<evidence type="ECO:0000313" key="2">
    <source>
        <dbReference type="EMBL" id="QNT64209.1"/>
    </source>
</evidence>